<sequence>KHSQTPKTICIAYFAYLQLFTTATISTLHSFPKYIASNSTLILLKNDM</sequence>
<keyword evidence="2" id="KW-1185">Reference proteome</keyword>
<dbReference type="Proteomes" id="UP000789920">
    <property type="component" value="Unassembled WGS sequence"/>
</dbReference>
<protein>
    <submittedName>
        <fullName evidence="1">992_t:CDS:1</fullName>
    </submittedName>
</protein>
<accession>A0ACA9RB63</accession>
<organism evidence="1 2">
    <name type="scientific">Racocetra persica</name>
    <dbReference type="NCBI Taxonomy" id="160502"/>
    <lineage>
        <taxon>Eukaryota</taxon>
        <taxon>Fungi</taxon>
        <taxon>Fungi incertae sedis</taxon>
        <taxon>Mucoromycota</taxon>
        <taxon>Glomeromycotina</taxon>
        <taxon>Glomeromycetes</taxon>
        <taxon>Diversisporales</taxon>
        <taxon>Gigasporaceae</taxon>
        <taxon>Racocetra</taxon>
    </lineage>
</organism>
<evidence type="ECO:0000313" key="1">
    <source>
        <dbReference type="EMBL" id="CAG8784195.1"/>
    </source>
</evidence>
<reference evidence="1" key="1">
    <citation type="submission" date="2021-06" db="EMBL/GenBank/DDBJ databases">
        <authorList>
            <person name="Kallberg Y."/>
            <person name="Tangrot J."/>
            <person name="Rosling A."/>
        </authorList>
    </citation>
    <scope>NUCLEOTIDE SEQUENCE</scope>
    <source>
        <strain evidence="1">MA461A</strain>
    </source>
</reference>
<feature type="non-terminal residue" evidence="1">
    <location>
        <position position="1"/>
    </location>
</feature>
<dbReference type="EMBL" id="CAJVQC010047127">
    <property type="protein sequence ID" value="CAG8784195.1"/>
    <property type="molecule type" value="Genomic_DNA"/>
</dbReference>
<name>A0ACA9RB63_9GLOM</name>
<comment type="caution">
    <text evidence="1">The sequence shown here is derived from an EMBL/GenBank/DDBJ whole genome shotgun (WGS) entry which is preliminary data.</text>
</comment>
<evidence type="ECO:0000313" key="2">
    <source>
        <dbReference type="Proteomes" id="UP000789920"/>
    </source>
</evidence>
<proteinExistence type="predicted"/>
<gene>
    <name evidence="1" type="ORF">RPERSI_LOCUS18036</name>
</gene>